<evidence type="ECO:0000256" key="1">
    <source>
        <dbReference type="SAM" id="MobiDB-lite"/>
    </source>
</evidence>
<organism evidence="3 4">
    <name type="scientific">Zasmidium cellare</name>
    <name type="common">Wine cellar mold</name>
    <name type="synonym">Racodium cellare</name>
    <dbReference type="NCBI Taxonomy" id="395010"/>
    <lineage>
        <taxon>Eukaryota</taxon>
        <taxon>Fungi</taxon>
        <taxon>Dikarya</taxon>
        <taxon>Ascomycota</taxon>
        <taxon>Pezizomycotina</taxon>
        <taxon>Dothideomycetes</taxon>
        <taxon>Dothideomycetidae</taxon>
        <taxon>Mycosphaerellales</taxon>
        <taxon>Mycosphaerellaceae</taxon>
        <taxon>Zasmidium</taxon>
    </lineage>
</organism>
<feature type="domain" description="Calcineurin-like phosphoesterase" evidence="2">
    <location>
        <begin position="161"/>
        <end position="404"/>
    </location>
</feature>
<sequence length="451" mass="51037">MPSGTADEDEPLSAYKARLHNQNTTKPLIEQVSNQWKEKDSDTEKVPYYAEDDTRELGFCDLEDDGSCPNVSRDIVSSRRFRRMFAVTLLAALLLYYAWKHLVAPPLEEDWAYKEGFVAQENGTYGIAKGGRDIDPDLVRLQDLDKRLLPGGEADVEGKRRLVFVGDVHGCKEELVKLLKEVEFDENSDHLVLVGDVISKGPDNVGVLDELIRLNASSVRGNHEDRILQVARSAHNTLSSTSSKGHAKDLALLKQLKPRHIEYLRSMPLMLHIPSLPQAAKPTHKKDSPISEHILVVHAGVVPGVPFSKQDPYYIMNMRSINRRTHVPSALHASSKNEKPWFDVWGWYNDRIFRKQSLKHFNHALQPTDYEAEEDNRAWTSLWKNFWGERHARPKPQVVIYGHDSKTGLQIHRWSKGLDSACVGGGKLTALVLNAKGKWETKSVGCKNYRG</sequence>
<dbReference type="PANTHER" id="PTHR42850">
    <property type="entry name" value="METALLOPHOSPHOESTERASE"/>
    <property type="match status" value="1"/>
</dbReference>
<evidence type="ECO:0000313" key="3">
    <source>
        <dbReference type="EMBL" id="KAK4503074.1"/>
    </source>
</evidence>
<dbReference type="CDD" id="cd00144">
    <property type="entry name" value="MPP_PPP_family"/>
    <property type="match status" value="1"/>
</dbReference>
<accession>A0ABR0EN95</accession>
<reference evidence="3 4" key="1">
    <citation type="journal article" date="2023" name="G3 (Bethesda)">
        <title>A chromosome-level genome assembly of Zasmidium syzygii isolated from banana leaves.</title>
        <authorList>
            <person name="van Westerhoven A.C."/>
            <person name="Mehrabi R."/>
            <person name="Talebi R."/>
            <person name="Steentjes M.B.F."/>
            <person name="Corcolon B."/>
            <person name="Chong P.A."/>
            <person name="Kema G.H.J."/>
            <person name="Seidl M.F."/>
        </authorList>
    </citation>
    <scope>NUCLEOTIDE SEQUENCE [LARGE SCALE GENOMIC DNA]</scope>
    <source>
        <strain evidence="3 4">P124</strain>
    </source>
</reference>
<evidence type="ECO:0000259" key="2">
    <source>
        <dbReference type="Pfam" id="PF00149"/>
    </source>
</evidence>
<feature type="compositionally biased region" description="Polar residues" evidence="1">
    <location>
        <begin position="20"/>
        <end position="35"/>
    </location>
</feature>
<dbReference type="Gene3D" id="3.60.21.10">
    <property type="match status" value="1"/>
</dbReference>
<name>A0ABR0EN95_ZASCE</name>
<evidence type="ECO:0000313" key="4">
    <source>
        <dbReference type="Proteomes" id="UP001305779"/>
    </source>
</evidence>
<protein>
    <recommendedName>
        <fullName evidence="2">Calcineurin-like phosphoesterase domain-containing protein</fullName>
    </recommendedName>
</protein>
<dbReference type="Pfam" id="PF00149">
    <property type="entry name" value="Metallophos"/>
    <property type="match status" value="1"/>
</dbReference>
<proteinExistence type="predicted"/>
<comment type="caution">
    <text evidence="3">The sequence shown here is derived from an EMBL/GenBank/DDBJ whole genome shotgun (WGS) entry which is preliminary data.</text>
</comment>
<dbReference type="InterPro" id="IPR029052">
    <property type="entry name" value="Metallo-depent_PP-like"/>
</dbReference>
<keyword evidence="4" id="KW-1185">Reference proteome</keyword>
<feature type="region of interest" description="Disordered" evidence="1">
    <location>
        <begin position="20"/>
        <end position="45"/>
    </location>
</feature>
<dbReference type="InterPro" id="IPR050126">
    <property type="entry name" value="Ap4A_hydrolase"/>
</dbReference>
<gene>
    <name evidence="3" type="ORF">PRZ48_006501</name>
</gene>
<feature type="compositionally biased region" description="Basic and acidic residues" evidence="1">
    <location>
        <begin position="36"/>
        <end position="45"/>
    </location>
</feature>
<dbReference type="SUPFAM" id="SSF56300">
    <property type="entry name" value="Metallo-dependent phosphatases"/>
    <property type="match status" value="1"/>
</dbReference>
<dbReference type="EMBL" id="JAXOVC010000004">
    <property type="protein sequence ID" value="KAK4503074.1"/>
    <property type="molecule type" value="Genomic_DNA"/>
</dbReference>
<dbReference type="Proteomes" id="UP001305779">
    <property type="component" value="Unassembled WGS sequence"/>
</dbReference>
<dbReference type="PANTHER" id="PTHR42850:SF4">
    <property type="entry name" value="ZINC-DEPENDENT ENDOPOLYPHOSPHATASE"/>
    <property type="match status" value="1"/>
</dbReference>
<dbReference type="InterPro" id="IPR004843">
    <property type="entry name" value="Calcineurin-like_PHP"/>
</dbReference>